<evidence type="ECO:0000256" key="4">
    <source>
        <dbReference type="PROSITE-ProRule" id="PRU00510"/>
    </source>
</evidence>
<protein>
    <submittedName>
        <fullName evidence="7">Conjugal transfer protein TraR</fullName>
    </submittedName>
</protein>
<dbReference type="Proteomes" id="UP000272464">
    <property type="component" value="Unassembled WGS sequence"/>
</dbReference>
<dbReference type="PANTHER" id="PTHR33823">
    <property type="entry name" value="RNA POLYMERASE-BINDING TRANSCRIPTION FACTOR DKSA-RELATED"/>
    <property type="match status" value="1"/>
</dbReference>
<keyword evidence="2" id="KW-0863">Zinc-finger</keyword>
<reference evidence="7 8" key="1">
    <citation type="submission" date="2018-12" db="EMBL/GenBank/DDBJ databases">
        <authorList>
            <person name="Sun L."/>
            <person name="Chen Z."/>
        </authorList>
    </citation>
    <scope>NUCLEOTIDE SEQUENCE [LARGE SCALE GENOMIC DNA]</scope>
    <source>
        <strain evidence="7 8">3-5-3</strain>
    </source>
</reference>
<keyword evidence="1" id="KW-0479">Metal-binding</keyword>
<evidence type="ECO:0000256" key="5">
    <source>
        <dbReference type="SAM" id="MobiDB-lite"/>
    </source>
</evidence>
<gene>
    <name evidence="7" type="ORF">EJP77_02395</name>
</gene>
<evidence type="ECO:0000256" key="1">
    <source>
        <dbReference type="ARBA" id="ARBA00022723"/>
    </source>
</evidence>
<feature type="zinc finger region" description="dksA C4-type" evidence="4">
    <location>
        <begin position="96"/>
        <end position="120"/>
    </location>
</feature>
<feature type="compositionally biased region" description="Basic and acidic residues" evidence="5">
    <location>
        <begin position="11"/>
        <end position="29"/>
    </location>
</feature>
<organism evidence="7 8">
    <name type="scientific">Paenibacillus zeisoli</name>
    <dbReference type="NCBI Taxonomy" id="2496267"/>
    <lineage>
        <taxon>Bacteria</taxon>
        <taxon>Bacillati</taxon>
        <taxon>Bacillota</taxon>
        <taxon>Bacilli</taxon>
        <taxon>Bacillales</taxon>
        <taxon>Paenibacillaceae</taxon>
        <taxon>Paenibacillus</taxon>
    </lineage>
</organism>
<feature type="domain" description="Zinc finger DksA/TraR C4-type" evidence="6">
    <location>
        <begin position="91"/>
        <end position="119"/>
    </location>
</feature>
<proteinExistence type="predicted"/>
<keyword evidence="8" id="KW-1185">Reference proteome</keyword>
<evidence type="ECO:0000256" key="3">
    <source>
        <dbReference type="ARBA" id="ARBA00022833"/>
    </source>
</evidence>
<evidence type="ECO:0000259" key="6">
    <source>
        <dbReference type="Pfam" id="PF01258"/>
    </source>
</evidence>
<dbReference type="PANTHER" id="PTHR33823:SF4">
    <property type="entry name" value="GENERAL STRESS PROTEIN 16O"/>
    <property type="match status" value="1"/>
</dbReference>
<sequence>MSHLTKSQLSKLEHSLLEEKEGLEQHFSENENENEGTDSLRVSTGELTAVDNHPADVGTETFERSRDMAIDENLDNQLDQVNQALERIKSGEYGVCVTCGSDIPFERLEAIPYTAYCIDHTPERTVSDDRPVEEEVMTLPPKGAGEHRQQNAGRFDDADAWHTVEEFGNSDSPAMAAKRDAKDYNSLTLDDE</sequence>
<dbReference type="PROSITE" id="PS51128">
    <property type="entry name" value="ZF_DKSA_2"/>
    <property type="match status" value="1"/>
</dbReference>
<dbReference type="NCBIfam" id="TIGR02890">
    <property type="entry name" value="bacill_yteA"/>
    <property type="match status" value="1"/>
</dbReference>
<dbReference type="RefSeq" id="WP_127197572.1">
    <property type="nucleotide sequence ID" value="NZ_RZNX01000001.1"/>
</dbReference>
<feature type="region of interest" description="Disordered" evidence="5">
    <location>
        <begin position="1"/>
        <end position="39"/>
    </location>
</feature>
<dbReference type="InterPro" id="IPR037187">
    <property type="entry name" value="DnaK_N"/>
</dbReference>
<evidence type="ECO:0000313" key="7">
    <source>
        <dbReference type="EMBL" id="RUT35875.1"/>
    </source>
</evidence>
<dbReference type="InterPro" id="IPR014240">
    <property type="entry name" value="YteA"/>
</dbReference>
<dbReference type="InterPro" id="IPR000962">
    <property type="entry name" value="Znf_DskA_TraR"/>
</dbReference>
<comment type="caution">
    <text evidence="7">The sequence shown here is derived from an EMBL/GenBank/DDBJ whole genome shotgun (WGS) entry which is preliminary data.</text>
</comment>
<feature type="compositionally biased region" description="Low complexity" evidence="5">
    <location>
        <begin position="1"/>
        <end position="10"/>
    </location>
</feature>
<dbReference type="SUPFAM" id="SSF57716">
    <property type="entry name" value="Glucocorticoid receptor-like (DNA-binding domain)"/>
    <property type="match status" value="1"/>
</dbReference>
<dbReference type="OrthoDB" id="9811543at2"/>
<dbReference type="SUPFAM" id="SSF109635">
    <property type="entry name" value="DnaK suppressor protein DksA, alpha-hairpin domain"/>
    <property type="match status" value="1"/>
</dbReference>
<dbReference type="AlphaFoldDB" id="A0A433XP68"/>
<keyword evidence="3" id="KW-0862">Zinc</keyword>
<dbReference type="GO" id="GO:0008270">
    <property type="term" value="F:zinc ion binding"/>
    <property type="evidence" value="ECO:0007669"/>
    <property type="project" value="UniProtKB-KW"/>
</dbReference>
<dbReference type="Pfam" id="PF01258">
    <property type="entry name" value="zf-dskA_traR"/>
    <property type="match status" value="1"/>
</dbReference>
<accession>A0A433XP68</accession>
<evidence type="ECO:0000313" key="8">
    <source>
        <dbReference type="Proteomes" id="UP000272464"/>
    </source>
</evidence>
<name>A0A433XP68_9BACL</name>
<dbReference type="EMBL" id="RZNX01000001">
    <property type="protein sequence ID" value="RUT35875.1"/>
    <property type="molecule type" value="Genomic_DNA"/>
</dbReference>
<feature type="region of interest" description="Disordered" evidence="5">
    <location>
        <begin position="141"/>
        <end position="192"/>
    </location>
</feature>
<evidence type="ECO:0000256" key="2">
    <source>
        <dbReference type="ARBA" id="ARBA00022771"/>
    </source>
</evidence>
<dbReference type="Gene3D" id="1.20.120.910">
    <property type="entry name" value="DksA, coiled-coil domain"/>
    <property type="match status" value="1"/>
</dbReference>
<feature type="compositionally biased region" description="Basic and acidic residues" evidence="5">
    <location>
        <begin position="144"/>
        <end position="165"/>
    </location>
</feature>